<comment type="subcellular location">
    <subcellularLocation>
        <location evidence="1">Cell membrane</location>
        <topology evidence="1">Multi-pass membrane protein</topology>
    </subcellularLocation>
</comment>
<feature type="transmembrane region" description="Helical" evidence="7">
    <location>
        <begin position="239"/>
        <end position="266"/>
    </location>
</feature>
<dbReference type="InterPro" id="IPR050250">
    <property type="entry name" value="Macrolide_Exporter_MacB"/>
</dbReference>
<feature type="transmembrane region" description="Helical" evidence="7">
    <location>
        <begin position="687"/>
        <end position="709"/>
    </location>
</feature>
<evidence type="ECO:0000256" key="6">
    <source>
        <dbReference type="ARBA" id="ARBA00038076"/>
    </source>
</evidence>
<feature type="transmembrane region" description="Helical" evidence="7">
    <location>
        <begin position="776"/>
        <end position="800"/>
    </location>
</feature>
<keyword evidence="2" id="KW-1003">Cell membrane</keyword>
<evidence type="ECO:0000256" key="3">
    <source>
        <dbReference type="ARBA" id="ARBA00022692"/>
    </source>
</evidence>
<accession>A0A4R2JH13</accession>
<evidence type="ECO:0000313" key="10">
    <source>
        <dbReference type="Proteomes" id="UP000295680"/>
    </source>
</evidence>
<feature type="transmembrane region" description="Helical" evidence="7">
    <location>
        <begin position="337"/>
        <end position="359"/>
    </location>
</feature>
<protein>
    <submittedName>
        <fullName evidence="9">Putative ABC transport system permease protein</fullName>
    </submittedName>
</protein>
<keyword evidence="5 7" id="KW-0472">Membrane</keyword>
<dbReference type="GO" id="GO:0005886">
    <property type="term" value="C:plasma membrane"/>
    <property type="evidence" value="ECO:0007669"/>
    <property type="project" value="UniProtKB-SubCell"/>
</dbReference>
<dbReference type="InterPro" id="IPR003838">
    <property type="entry name" value="ABC3_permease_C"/>
</dbReference>
<evidence type="ECO:0000256" key="1">
    <source>
        <dbReference type="ARBA" id="ARBA00004651"/>
    </source>
</evidence>
<evidence type="ECO:0000259" key="8">
    <source>
        <dbReference type="Pfam" id="PF02687"/>
    </source>
</evidence>
<dbReference type="PANTHER" id="PTHR30572:SF4">
    <property type="entry name" value="ABC TRANSPORTER PERMEASE YTRF"/>
    <property type="match status" value="1"/>
</dbReference>
<feature type="transmembrane region" description="Helical" evidence="7">
    <location>
        <begin position="420"/>
        <end position="442"/>
    </location>
</feature>
<dbReference type="GO" id="GO:0022857">
    <property type="term" value="F:transmembrane transporter activity"/>
    <property type="evidence" value="ECO:0007669"/>
    <property type="project" value="TreeGrafter"/>
</dbReference>
<dbReference type="Proteomes" id="UP000295680">
    <property type="component" value="Unassembled WGS sequence"/>
</dbReference>
<evidence type="ECO:0000256" key="4">
    <source>
        <dbReference type="ARBA" id="ARBA00022989"/>
    </source>
</evidence>
<sequence length="813" mass="84672">MVRLTLRTLRYRKGGFVATFIALFLGAMIVMACGGLMETGIRTAIPTHRFAGADIVVTGDRHYELPKRDPADEEEDTERALLSEQVALDPGLVGKLAGVSGVARAVGDVSFPAYVNGTSTTGHGWESAQLAQGSLTGAEPRAGQVVLGSGQVGDQVSISVRGETRQYTVSGVFPQDGIYFAASDATRLGKLTSIGLTVTNGTDVSDLASQIKKTFTVSALTGEDRGAAEYPAALKSSELLITIAGVFGGFAVMVLMMVVASTLGLSIRQRKREIALLRAIGTTPRQVRRMVFFEALVLSVLATAAAWIPGSLVGRWLFTQFAGKGVVDSVIEFHQGWIPSVVGVGAAILTSQVAAMAAARRAAQTRPTEALAEAAVQRKWLTPFRAIAGTLCCLGGLALAIVTVTAMHGPIAASTAGPAVLLWAFAFSLLAPGVSRVVLAVLKWPVRALSSVPGSLALSNAKVRRIQLAAAIAPVMLASGFALAQIYIQTTSVKASQEAYDRSLRADFVLQSTSGGFSPDVVAQLRATPGVTAASAWVTSTGYVDAPYDSKQGDDGLALQGVTASGASALTAVDLASGSLDSLTGNTVALPARHAEAMKRGIGDTVTMRFGDGRTVDTRIVALLNEDQAFETALLPAQLVAEHTDTGAATRIMARGSAANVHVPNAQVVDRSVLTASYAEDQRTSAWINYLLAGLIVLYTAITVINTLVVETADRRREFGLLRLSGARRGQVMRMAGVEGALIAVTGLVLGTAISAGSLVPFAISARGSVLPDGPLWIFLVVAGAVGLLTMAATLVPAWIATRQRPVDTVVAP</sequence>
<keyword evidence="10" id="KW-1185">Reference proteome</keyword>
<keyword evidence="4 7" id="KW-1133">Transmembrane helix</keyword>
<proteinExistence type="inferred from homology"/>
<evidence type="ECO:0000256" key="2">
    <source>
        <dbReference type="ARBA" id="ARBA00022475"/>
    </source>
</evidence>
<dbReference type="PANTHER" id="PTHR30572">
    <property type="entry name" value="MEMBRANE COMPONENT OF TRANSPORTER-RELATED"/>
    <property type="match status" value="1"/>
</dbReference>
<organism evidence="9 10">
    <name type="scientific">Actinocrispum wychmicini</name>
    <dbReference type="NCBI Taxonomy" id="1213861"/>
    <lineage>
        <taxon>Bacteria</taxon>
        <taxon>Bacillati</taxon>
        <taxon>Actinomycetota</taxon>
        <taxon>Actinomycetes</taxon>
        <taxon>Pseudonocardiales</taxon>
        <taxon>Pseudonocardiaceae</taxon>
        <taxon>Actinocrispum</taxon>
    </lineage>
</organism>
<dbReference type="EMBL" id="SLWS01000010">
    <property type="protein sequence ID" value="TCO53475.1"/>
    <property type="molecule type" value="Genomic_DNA"/>
</dbReference>
<feature type="domain" description="ABC3 transporter permease C-terminal" evidence="8">
    <location>
        <begin position="246"/>
        <end position="365"/>
    </location>
</feature>
<feature type="transmembrane region" description="Helical" evidence="7">
    <location>
        <begin position="468"/>
        <end position="488"/>
    </location>
</feature>
<dbReference type="RefSeq" id="WP_132123458.1">
    <property type="nucleotide sequence ID" value="NZ_SLWS01000010.1"/>
</dbReference>
<comment type="similarity">
    <text evidence="6">Belongs to the ABC-4 integral membrane protein family.</text>
</comment>
<feature type="transmembrane region" description="Helical" evidence="7">
    <location>
        <begin position="386"/>
        <end position="408"/>
    </location>
</feature>
<evidence type="ECO:0000256" key="5">
    <source>
        <dbReference type="ARBA" id="ARBA00023136"/>
    </source>
</evidence>
<reference evidence="9 10" key="1">
    <citation type="submission" date="2019-03" db="EMBL/GenBank/DDBJ databases">
        <title>Genomic Encyclopedia of Type Strains, Phase IV (KMG-IV): sequencing the most valuable type-strain genomes for metagenomic binning, comparative biology and taxonomic classification.</title>
        <authorList>
            <person name="Goeker M."/>
        </authorList>
    </citation>
    <scope>NUCLEOTIDE SEQUENCE [LARGE SCALE GENOMIC DNA]</scope>
    <source>
        <strain evidence="9 10">DSM 45934</strain>
    </source>
</reference>
<dbReference type="PROSITE" id="PS51257">
    <property type="entry name" value="PROKAR_LIPOPROTEIN"/>
    <property type="match status" value="1"/>
</dbReference>
<dbReference type="OrthoDB" id="3223244at2"/>
<dbReference type="Pfam" id="PF02687">
    <property type="entry name" value="FtsX"/>
    <property type="match status" value="2"/>
</dbReference>
<evidence type="ECO:0000313" key="9">
    <source>
        <dbReference type="EMBL" id="TCO53475.1"/>
    </source>
</evidence>
<keyword evidence="3 7" id="KW-0812">Transmembrane</keyword>
<name>A0A4R2JH13_9PSEU</name>
<feature type="transmembrane region" description="Helical" evidence="7">
    <location>
        <begin position="741"/>
        <end position="764"/>
    </location>
</feature>
<feature type="transmembrane region" description="Helical" evidence="7">
    <location>
        <begin position="287"/>
        <end position="308"/>
    </location>
</feature>
<evidence type="ECO:0000256" key="7">
    <source>
        <dbReference type="SAM" id="Phobius"/>
    </source>
</evidence>
<feature type="domain" description="ABC3 transporter permease C-terminal" evidence="8">
    <location>
        <begin position="691"/>
        <end position="804"/>
    </location>
</feature>
<comment type="caution">
    <text evidence="9">The sequence shown here is derived from an EMBL/GenBank/DDBJ whole genome shotgun (WGS) entry which is preliminary data.</text>
</comment>
<feature type="transmembrane region" description="Helical" evidence="7">
    <location>
        <begin position="16"/>
        <end position="37"/>
    </location>
</feature>
<gene>
    <name evidence="9" type="ORF">EV192_11064</name>
</gene>
<dbReference type="AlphaFoldDB" id="A0A4R2JH13"/>